<dbReference type="EMBL" id="CP089984">
    <property type="protein sequence ID" value="WXB18657.1"/>
    <property type="molecule type" value="Genomic_DNA"/>
</dbReference>
<reference evidence="3 4" key="1">
    <citation type="submission" date="2021-12" db="EMBL/GenBank/DDBJ databases">
        <title>Discovery of the Pendulisporaceae a myxobacterial family with distinct sporulation behavior and unique specialized metabolism.</title>
        <authorList>
            <person name="Garcia R."/>
            <person name="Popoff A."/>
            <person name="Bader C.D."/>
            <person name="Loehr J."/>
            <person name="Walesch S."/>
            <person name="Walt C."/>
            <person name="Boldt J."/>
            <person name="Bunk B."/>
            <person name="Haeckl F.J.F.P.J."/>
            <person name="Gunesch A.P."/>
            <person name="Birkelbach J."/>
            <person name="Nuebel U."/>
            <person name="Pietschmann T."/>
            <person name="Bach T."/>
            <person name="Mueller R."/>
        </authorList>
    </citation>
    <scope>NUCLEOTIDE SEQUENCE [LARGE SCALE GENOMIC DNA]</scope>
    <source>
        <strain evidence="3 4">MSr11954</strain>
    </source>
</reference>
<dbReference type="Proteomes" id="UP001370348">
    <property type="component" value="Chromosome"/>
</dbReference>
<name>A0ABZ2M835_9BACT</name>
<organism evidence="3 4">
    <name type="scientific">Pendulispora albinea</name>
    <dbReference type="NCBI Taxonomy" id="2741071"/>
    <lineage>
        <taxon>Bacteria</taxon>
        <taxon>Pseudomonadati</taxon>
        <taxon>Myxococcota</taxon>
        <taxon>Myxococcia</taxon>
        <taxon>Myxococcales</taxon>
        <taxon>Sorangiineae</taxon>
        <taxon>Pendulisporaceae</taxon>
        <taxon>Pendulispora</taxon>
    </lineage>
</organism>
<feature type="signal peptide" evidence="2">
    <location>
        <begin position="1"/>
        <end position="26"/>
    </location>
</feature>
<dbReference type="PIRSF" id="PIRSF005962">
    <property type="entry name" value="Pept_M20D_amidohydro"/>
    <property type="match status" value="1"/>
</dbReference>
<accession>A0ABZ2M835</accession>
<evidence type="ECO:0000313" key="4">
    <source>
        <dbReference type="Proteomes" id="UP001370348"/>
    </source>
</evidence>
<dbReference type="InterPro" id="IPR017439">
    <property type="entry name" value="Amidohydrolase"/>
</dbReference>
<dbReference type="SUPFAM" id="SSF53187">
    <property type="entry name" value="Zn-dependent exopeptidases"/>
    <property type="match status" value="1"/>
</dbReference>
<dbReference type="PROSITE" id="PS51257">
    <property type="entry name" value="PROKAR_LIPOPROTEIN"/>
    <property type="match status" value="1"/>
</dbReference>
<dbReference type="PANTHER" id="PTHR11014">
    <property type="entry name" value="PEPTIDASE M20 FAMILY MEMBER"/>
    <property type="match status" value="1"/>
</dbReference>
<feature type="chain" id="PRO_5047353584" evidence="2">
    <location>
        <begin position="27"/>
        <end position="427"/>
    </location>
</feature>
<protein>
    <submittedName>
        <fullName evidence="3">Amidohydrolase</fullName>
    </submittedName>
</protein>
<dbReference type="Pfam" id="PF01546">
    <property type="entry name" value="Peptidase_M20"/>
    <property type="match status" value="1"/>
</dbReference>
<evidence type="ECO:0000313" key="3">
    <source>
        <dbReference type="EMBL" id="WXB18657.1"/>
    </source>
</evidence>
<dbReference type="Gene3D" id="3.40.630.10">
    <property type="entry name" value="Zn peptidases"/>
    <property type="match status" value="2"/>
</dbReference>
<keyword evidence="4" id="KW-1185">Reference proteome</keyword>
<sequence>MKKTLWPVRPACLALLAGALSCSSNDSESPKASPPLDTIRTKAESLREELIGIRRDIHMHPELSGEESRTAKLVADRLRALGLDVRTDVGGHGVVGLLRGARPGPVIAYRADMDAMPDPEPPGRPHGSTVPGKFHICGHDLHVTVGLGVASVLASMRADMQGTVVFLFQPAEETLKGAEAMLRDGALAGPRPDAIYALHTFPAPVGQMAYGAAFGGNDNFRIQLTGPNATRELAEQLRKDLGALATVAPPATLEQIDTMLADLQKENGPYARALSMRPRVVADRTPIEVRGTVKVSSDDMFSAARESVAAIALRDLGAGNYVLAFPEAPFPAMVSDPAVSAAAAPSLSAVLGATNTLALRGVAVFPSEDFELFLKRVPGAMFLLGVGNRARGITGFPHMPDFDADEGAIEVGTKAMSHVIWQRLAQR</sequence>
<keyword evidence="2" id="KW-0732">Signal</keyword>
<proteinExistence type="predicted"/>
<gene>
    <name evidence="3" type="ORF">LZC94_15635</name>
</gene>
<evidence type="ECO:0000256" key="2">
    <source>
        <dbReference type="SAM" id="SignalP"/>
    </source>
</evidence>
<dbReference type="InterPro" id="IPR002933">
    <property type="entry name" value="Peptidase_M20"/>
</dbReference>
<keyword evidence="1" id="KW-0378">Hydrolase</keyword>
<dbReference type="NCBIfam" id="TIGR01891">
    <property type="entry name" value="amidohydrolases"/>
    <property type="match status" value="1"/>
</dbReference>
<dbReference type="PANTHER" id="PTHR11014:SF63">
    <property type="entry name" value="METALLOPEPTIDASE, PUTATIVE (AFU_ORTHOLOGUE AFUA_6G09600)-RELATED"/>
    <property type="match status" value="1"/>
</dbReference>
<evidence type="ECO:0000256" key="1">
    <source>
        <dbReference type="ARBA" id="ARBA00022801"/>
    </source>
</evidence>
<dbReference type="RefSeq" id="WP_394828289.1">
    <property type="nucleotide sequence ID" value="NZ_CP089984.1"/>
</dbReference>